<organism evidence="5 6">
    <name type="scientific">Malus baccata</name>
    <name type="common">Siberian crab apple</name>
    <name type="synonym">Pyrus baccata</name>
    <dbReference type="NCBI Taxonomy" id="106549"/>
    <lineage>
        <taxon>Eukaryota</taxon>
        <taxon>Viridiplantae</taxon>
        <taxon>Streptophyta</taxon>
        <taxon>Embryophyta</taxon>
        <taxon>Tracheophyta</taxon>
        <taxon>Spermatophyta</taxon>
        <taxon>Magnoliopsida</taxon>
        <taxon>eudicotyledons</taxon>
        <taxon>Gunneridae</taxon>
        <taxon>Pentapetalae</taxon>
        <taxon>rosids</taxon>
        <taxon>fabids</taxon>
        <taxon>Rosales</taxon>
        <taxon>Rosaceae</taxon>
        <taxon>Amygdaloideae</taxon>
        <taxon>Maleae</taxon>
        <taxon>Malus</taxon>
    </lineage>
</organism>
<comment type="caution">
    <text evidence="5">The sequence shown here is derived from an EMBL/GenBank/DDBJ whole genome shotgun (WGS) entry which is preliminary data.</text>
</comment>
<evidence type="ECO:0000256" key="2">
    <source>
        <dbReference type="ARBA" id="ARBA00023242"/>
    </source>
</evidence>
<sequence>MLTPSATPGSAGLTPRIGMTPLRDSFGMTPKRTPIRDELVYVKKEIQLIAQNWSSKETCSLVLAVYHSLRMSTRLKKTSDRLARERAKQEARQQASLRKRSKVLQRELPRPPVVSLELIRNSLIKADGDRSSFVPPTPFEQADEMVQIELFSLLEHYNAKCPLTEKVEKRKKNASKRSAN</sequence>
<dbReference type="GO" id="GO:0000398">
    <property type="term" value="P:mRNA splicing, via spliceosome"/>
    <property type="evidence" value="ECO:0007669"/>
    <property type="project" value="InterPro"/>
</dbReference>
<keyword evidence="6" id="KW-1185">Reference proteome</keyword>
<dbReference type="InterPro" id="IPR021786">
    <property type="entry name" value="Cdc5p/Cef1_C"/>
</dbReference>
<dbReference type="GO" id="GO:0005681">
    <property type="term" value="C:spliceosomal complex"/>
    <property type="evidence" value="ECO:0007669"/>
    <property type="project" value="TreeGrafter"/>
</dbReference>
<dbReference type="GO" id="GO:0003677">
    <property type="term" value="F:DNA binding"/>
    <property type="evidence" value="ECO:0007669"/>
    <property type="project" value="UniProtKB-KW"/>
</dbReference>
<evidence type="ECO:0000313" key="5">
    <source>
        <dbReference type="EMBL" id="TQD92902.1"/>
    </source>
</evidence>
<dbReference type="EMBL" id="VIEB01000380">
    <property type="protein sequence ID" value="TQD92902.1"/>
    <property type="molecule type" value="Genomic_DNA"/>
</dbReference>
<gene>
    <name evidence="5" type="ORF">C1H46_021382</name>
</gene>
<dbReference type="Pfam" id="PF11831">
    <property type="entry name" value="Myb_Cef"/>
    <property type="match status" value="1"/>
</dbReference>
<evidence type="ECO:0000256" key="1">
    <source>
        <dbReference type="ARBA" id="ARBA00023125"/>
    </source>
</evidence>
<dbReference type="Proteomes" id="UP000315295">
    <property type="component" value="Unassembled WGS sequence"/>
</dbReference>
<reference evidence="5 6" key="1">
    <citation type="journal article" date="2019" name="G3 (Bethesda)">
        <title>Sequencing of a Wild Apple (Malus baccata) Genome Unravels the Differences Between Cultivated and Wild Apple Species Regarding Disease Resistance and Cold Tolerance.</title>
        <authorList>
            <person name="Chen X."/>
        </authorList>
    </citation>
    <scope>NUCLEOTIDE SEQUENCE [LARGE SCALE GENOMIC DNA]</scope>
    <source>
        <strain evidence="6">cv. Shandingzi</strain>
        <tissue evidence="5">Leaves</tissue>
    </source>
</reference>
<feature type="region of interest" description="Disordered" evidence="3">
    <location>
        <begin position="1"/>
        <end position="29"/>
    </location>
</feature>
<dbReference type="PANTHER" id="PTHR45885:SF1">
    <property type="entry name" value="CELL DIVISION CYCLE 5-LIKE PROTEIN"/>
    <property type="match status" value="1"/>
</dbReference>
<dbReference type="GO" id="GO:0000974">
    <property type="term" value="C:Prp19 complex"/>
    <property type="evidence" value="ECO:0007669"/>
    <property type="project" value="InterPro"/>
</dbReference>
<dbReference type="PANTHER" id="PTHR45885">
    <property type="entry name" value="CELL DIVISION CYCLE 5-LIKE PROTEIN"/>
    <property type="match status" value="1"/>
</dbReference>
<proteinExistence type="predicted"/>
<protein>
    <recommendedName>
        <fullName evidence="4">Pre-mRNA splicing factor component Cdc5p/Cef1 C-terminal domain-containing protein</fullName>
    </recommendedName>
</protein>
<dbReference type="STRING" id="106549.A0A540M325"/>
<accession>A0A540M325</accession>
<evidence type="ECO:0000313" key="6">
    <source>
        <dbReference type="Proteomes" id="UP000315295"/>
    </source>
</evidence>
<feature type="domain" description="Pre-mRNA splicing factor component Cdc5p/Cef1 C-terminal" evidence="4">
    <location>
        <begin position="78"/>
        <end position="169"/>
    </location>
</feature>
<dbReference type="AlphaFoldDB" id="A0A540M325"/>
<keyword evidence="1" id="KW-0238">DNA-binding</keyword>
<dbReference type="InterPro" id="IPR047242">
    <property type="entry name" value="CDC5L/Cef1"/>
</dbReference>
<evidence type="ECO:0000259" key="4">
    <source>
        <dbReference type="Pfam" id="PF11831"/>
    </source>
</evidence>
<name>A0A540M325_MALBA</name>
<keyword evidence="2" id="KW-0539">Nucleus</keyword>
<evidence type="ECO:0000256" key="3">
    <source>
        <dbReference type="SAM" id="MobiDB-lite"/>
    </source>
</evidence>